<comment type="cofactor">
    <cofactor evidence="1">
        <name>Mn(2+)</name>
        <dbReference type="ChEBI" id="CHEBI:29035"/>
    </cofactor>
</comment>
<comment type="similarity">
    <text evidence="3">Belongs to the Nudix hydrolase family. DCP2 subfamily.</text>
</comment>
<sequence length="202" mass="23857">MRICSKIEKAYWFYLDFYCTDPYLKLRKCSMGEFATHIFQHLSYLEKHVPQINALLQQWEWHKQNLPTFGAIILDEVKTKVLLVQNYGGNNNWGFPKGKIDYDEEPHECAIREVWEETGFDITNMIDPNDYIESTIKGKIVRLYVIWGVRTSTLFQPRTQQEIMNVDWFAIEDLPVSICDWTSFLKMGISGYKFSMVTPFVE</sequence>
<organism evidence="12 13">
    <name type="scientific">Cyphomyrmex costatus</name>
    <dbReference type="NCBI Taxonomy" id="456900"/>
    <lineage>
        <taxon>Eukaryota</taxon>
        <taxon>Metazoa</taxon>
        <taxon>Ecdysozoa</taxon>
        <taxon>Arthropoda</taxon>
        <taxon>Hexapoda</taxon>
        <taxon>Insecta</taxon>
        <taxon>Pterygota</taxon>
        <taxon>Neoptera</taxon>
        <taxon>Endopterygota</taxon>
        <taxon>Hymenoptera</taxon>
        <taxon>Apocrita</taxon>
        <taxon>Aculeata</taxon>
        <taxon>Formicoidea</taxon>
        <taxon>Formicidae</taxon>
        <taxon>Myrmicinae</taxon>
        <taxon>Cyphomyrmex</taxon>
    </lineage>
</organism>
<dbReference type="InterPro" id="IPR020084">
    <property type="entry name" value="NUDIX_hydrolase_CS"/>
</dbReference>
<dbReference type="EMBL" id="KQ977868">
    <property type="protein sequence ID" value="KYM99239.1"/>
    <property type="molecule type" value="Genomic_DNA"/>
</dbReference>
<dbReference type="STRING" id="456900.A0A151IEG4"/>
<dbReference type="SUPFAM" id="SSF55811">
    <property type="entry name" value="Nudix"/>
    <property type="match status" value="1"/>
</dbReference>
<dbReference type="Proteomes" id="UP000078542">
    <property type="component" value="Unassembled WGS sequence"/>
</dbReference>
<evidence type="ECO:0000256" key="5">
    <source>
        <dbReference type="ARBA" id="ARBA00022723"/>
    </source>
</evidence>
<evidence type="ECO:0000256" key="3">
    <source>
        <dbReference type="ARBA" id="ARBA00005279"/>
    </source>
</evidence>
<name>A0A151IEG4_9HYME</name>
<dbReference type="PANTHER" id="PTHR23114">
    <property type="entry name" value="M7GPPPN-MRNA HYDROLASE"/>
    <property type="match status" value="1"/>
</dbReference>
<dbReference type="InterPro" id="IPR036189">
    <property type="entry name" value="DCP2_BoxA_sf"/>
</dbReference>
<keyword evidence="5" id="KW-0479">Metal-binding</keyword>
<dbReference type="InterPro" id="IPR044099">
    <property type="entry name" value="Dcp2_NUDIX"/>
</dbReference>
<evidence type="ECO:0000256" key="9">
    <source>
        <dbReference type="ARBA" id="ARBA00047661"/>
    </source>
</evidence>
<keyword evidence="7" id="KW-0694">RNA-binding</keyword>
<dbReference type="Pfam" id="PF05026">
    <property type="entry name" value="DCP2"/>
    <property type="match status" value="1"/>
</dbReference>
<dbReference type="Pfam" id="PF00293">
    <property type="entry name" value="NUDIX"/>
    <property type="match status" value="1"/>
</dbReference>
<dbReference type="GO" id="GO:0030145">
    <property type="term" value="F:manganese ion binding"/>
    <property type="evidence" value="ECO:0007669"/>
    <property type="project" value="InterPro"/>
</dbReference>
<protein>
    <recommendedName>
        <fullName evidence="10">mRNA-decapping enzyme 2</fullName>
    </recommendedName>
</protein>
<keyword evidence="13" id="KW-1185">Reference proteome</keyword>
<evidence type="ECO:0000256" key="8">
    <source>
        <dbReference type="ARBA" id="ARBA00023211"/>
    </source>
</evidence>
<comment type="subcellular location">
    <subcellularLocation>
        <location evidence="2">Cytoplasm</location>
    </subcellularLocation>
</comment>
<evidence type="ECO:0000256" key="6">
    <source>
        <dbReference type="ARBA" id="ARBA00022801"/>
    </source>
</evidence>
<dbReference type="SUPFAM" id="SSF140586">
    <property type="entry name" value="Dcp2 domain-like"/>
    <property type="match status" value="1"/>
</dbReference>
<evidence type="ECO:0000313" key="13">
    <source>
        <dbReference type="Proteomes" id="UP000078542"/>
    </source>
</evidence>
<dbReference type="GO" id="GO:0000290">
    <property type="term" value="P:deadenylation-dependent decapping of nuclear-transcribed mRNA"/>
    <property type="evidence" value="ECO:0007669"/>
    <property type="project" value="InterPro"/>
</dbReference>
<evidence type="ECO:0000259" key="11">
    <source>
        <dbReference type="PROSITE" id="PS51462"/>
    </source>
</evidence>
<dbReference type="AlphaFoldDB" id="A0A151IEG4"/>
<dbReference type="GO" id="GO:0000184">
    <property type="term" value="P:nuclear-transcribed mRNA catabolic process, nonsense-mediated decay"/>
    <property type="evidence" value="ECO:0007669"/>
    <property type="project" value="InterPro"/>
</dbReference>
<evidence type="ECO:0000256" key="2">
    <source>
        <dbReference type="ARBA" id="ARBA00004496"/>
    </source>
</evidence>
<evidence type="ECO:0000256" key="1">
    <source>
        <dbReference type="ARBA" id="ARBA00001936"/>
    </source>
</evidence>
<dbReference type="InterPro" id="IPR007722">
    <property type="entry name" value="DCP2_BoxA"/>
</dbReference>
<dbReference type="GO" id="GO:0003723">
    <property type="term" value="F:RNA binding"/>
    <property type="evidence" value="ECO:0007669"/>
    <property type="project" value="UniProtKB-KW"/>
</dbReference>
<keyword evidence="6" id="KW-0378">Hydrolase</keyword>
<dbReference type="Gene3D" id="1.10.10.1050">
    <property type="entry name" value="Dcp2, box A domain"/>
    <property type="match status" value="1"/>
</dbReference>
<dbReference type="Gene3D" id="3.90.79.10">
    <property type="entry name" value="Nucleoside Triphosphate Pyrophosphohydrolase"/>
    <property type="match status" value="1"/>
</dbReference>
<dbReference type="SMART" id="SM01125">
    <property type="entry name" value="DCP2"/>
    <property type="match status" value="1"/>
</dbReference>
<dbReference type="CDD" id="cd03672">
    <property type="entry name" value="NUDIX_Dcp2p_Nudt20"/>
    <property type="match status" value="1"/>
</dbReference>
<dbReference type="FunFam" id="3.90.79.10:FF:000003">
    <property type="entry name" value="M7GpppN-mRNA hydrolase isoform 2"/>
    <property type="match status" value="1"/>
</dbReference>
<proteinExistence type="inferred from homology"/>
<dbReference type="GO" id="GO:0140933">
    <property type="term" value="F:5'-(N(7)-methylguanosine 5'-triphospho)-[mRNA] hydrolase activity"/>
    <property type="evidence" value="ECO:0007669"/>
    <property type="project" value="UniProtKB-EC"/>
</dbReference>
<dbReference type="InterPro" id="IPR015797">
    <property type="entry name" value="NUDIX_hydrolase-like_dom_sf"/>
</dbReference>
<evidence type="ECO:0000313" key="12">
    <source>
        <dbReference type="EMBL" id="KYM99239.1"/>
    </source>
</evidence>
<keyword evidence="8" id="KW-0464">Manganese</keyword>
<dbReference type="PROSITE" id="PS00893">
    <property type="entry name" value="NUDIX_BOX"/>
    <property type="match status" value="1"/>
</dbReference>
<evidence type="ECO:0000256" key="4">
    <source>
        <dbReference type="ARBA" id="ARBA00022490"/>
    </source>
</evidence>
<evidence type="ECO:0000256" key="7">
    <source>
        <dbReference type="ARBA" id="ARBA00022884"/>
    </source>
</evidence>
<reference evidence="12 13" key="1">
    <citation type="submission" date="2016-03" db="EMBL/GenBank/DDBJ databases">
        <title>Cyphomyrmex costatus WGS genome.</title>
        <authorList>
            <person name="Nygaard S."/>
            <person name="Hu H."/>
            <person name="Boomsma J."/>
            <person name="Zhang G."/>
        </authorList>
    </citation>
    <scope>NUCLEOTIDE SEQUENCE [LARGE SCALE GENOMIC DNA]</scope>
    <source>
        <strain evidence="12">MS0001</strain>
        <tissue evidence="12">Whole body</tissue>
    </source>
</reference>
<dbReference type="PROSITE" id="PS51462">
    <property type="entry name" value="NUDIX"/>
    <property type="match status" value="1"/>
</dbReference>
<gene>
    <name evidence="12" type="ORF">ALC62_10025</name>
</gene>
<evidence type="ECO:0000256" key="10">
    <source>
        <dbReference type="ARBA" id="ARBA00078183"/>
    </source>
</evidence>
<comment type="catalytic activity">
    <reaction evidence="9">
        <text>a 5'-end (N(7)-methyl 5'-triphosphoguanosine)-ribonucleoside in mRNA + H2O = N(7)-methyl-GDP + a 5'-end phospho-ribonucleoside in mRNA + 2 H(+)</text>
        <dbReference type="Rhea" id="RHEA:67484"/>
        <dbReference type="Rhea" id="RHEA-COMP:15692"/>
        <dbReference type="Rhea" id="RHEA-COMP:17167"/>
        <dbReference type="ChEBI" id="CHEBI:15377"/>
        <dbReference type="ChEBI" id="CHEBI:15378"/>
        <dbReference type="ChEBI" id="CHEBI:63714"/>
        <dbReference type="ChEBI" id="CHEBI:138282"/>
        <dbReference type="ChEBI" id="CHEBI:156461"/>
        <dbReference type="EC" id="3.6.1.62"/>
    </reaction>
    <physiologicalReaction direction="left-to-right" evidence="9">
        <dbReference type="Rhea" id="RHEA:67485"/>
    </physiologicalReaction>
</comment>
<dbReference type="PANTHER" id="PTHR23114:SF17">
    <property type="entry name" value="M7GPPPN-MRNA HYDROLASE"/>
    <property type="match status" value="1"/>
</dbReference>
<dbReference type="InterPro" id="IPR000086">
    <property type="entry name" value="NUDIX_hydrolase_dom"/>
</dbReference>
<dbReference type="GO" id="GO:0000932">
    <property type="term" value="C:P-body"/>
    <property type="evidence" value="ECO:0007669"/>
    <property type="project" value="TreeGrafter"/>
</dbReference>
<keyword evidence="4" id="KW-0963">Cytoplasm</keyword>
<accession>A0A151IEG4</accession>
<feature type="domain" description="Nudix hydrolase" evidence="11">
    <location>
        <begin position="64"/>
        <end position="195"/>
    </location>
</feature>